<accession>A0ABT9T7V9</accession>
<evidence type="ECO:0000259" key="1">
    <source>
        <dbReference type="Pfam" id="PF04233"/>
    </source>
</evidence>
<evidence type="ECO:0000313" key="2">
    <source>
        <dbReference type="EMBL" id="MDQ0019007.1"/>
    </source>
</evidence>
<name>A0ABT9T7V9_9GAMM</name>
<proteinExistence type="predicted"/>
<dbReference type="Proteomes" id="UP001244623">
    <property type="component" value="Unassembled WGS sequence"/>
</dbReference>
<sequence>MTSKSKKKTSMTTRKATVKTIRPTRPNAGVEAWYRKKLDSLITEMNDSVVYWLKANYRASGAMAMDASPAVFMRDAMKKLARQWQKRFDDVAAKLADRFAGQAQKNSDVSLYNALETAGFTVPFKMTPAMNNALQATITENVNLITSIPEQYLTQVQTLVMQSVSRGRDLSTLTDELQKRYGITRRRAALIARDQNNKATAVMQTARQQSLGITEGIWRHSHAGKEPRQSHVKADGEKFDLSKGLYLDGKWTLPGEEINCRCTWSPVIPGLN</sequence>
<dbReference type="Pfam" id="PF04233">
    <property type="entry name" value="Phage_Mu_F"/>
    <property type="match status" value="1"/>
</dbReference>
<reference evidence="2 3" key="1">
    <citation type="submission" date="2023-07" db="EMBL/GenBank/DDBJ databases">
        <title>Sorghum-associated microbial communities from plants grown in Nebraska, USA.</title>
        <authorList>
            <person name="Schachtman D."/>
        </authorList>
    </citation>
    <scope>NUCLEOTIDE SEQUENCE [LARGE SCALE GENOMIC DNA]</scope>
    <source>
        <strain evidence="2 3">CC49</strain>
    </source>
</reference>
<organism evidence="2 3">
    <name type="scientific">[Curtobacterium] plantarum</name>
    <dbReference type="NCBI Taxonomy" id="221276"/>
    <lineage>
        <taxon>Bacteria</taxon>
        <taxon>Pseudomonadati</taxon>
        <taxon>Pseudomonadota</taxon>
        <taxon>Gammaproteobacteria</taxon>
        <taxon>Enterobacterales</taxon>
        <taxon>Erwiniaceae</taxon>
        <taxon>Pantoea</taxon>
    </lineage>
</organism>
<dbReference type="InterPro" id="IPR006528">
    <property type="entry name" value="Phage_head_morphogenesis_dom"/>
</dbReference>
<comment type="caution">
    <text evidence="2">The sequence shown here is derived from an EMBL/GenBank/DDBJ whole genome shotgun (WGS) entry which is preliminary data.</text>
</comment>
<dbReference type="EMBL" id="JAUSSJ010000001">
    <property type="protein sequence ID" value="MDQ0019007.1"/>
    <property type="molecule type" value="Genomic_DNA"/>
</dbReference>
<evidence type="ECO:0000313" key="3">
    <source>
        <dbReference type="Proteomes" id="UP001244623"/>
    </source>
</evidence>
<keyword evidence="3" id="KW-1185">Reference proteome</keyword>
<feature type="domain" description="Phage head morphogenesis" evidence="1">
    <location>
        <begin position="155"/>
        <end position="263"/>
    </location>
</feature>
<gene>
    <name evidence="2" type="ORF">J2X94_001135</name>
</gene>
<protein>
    <submittedName>
        <fullName evidence="2">SPP1 gp7 family putative phage head morphogenesis protein</fullName>
    </submittedName>
</protein>